<sequence>RIQTLGQKGRETTTVTYTLDERTGQVTANAPVVETAPAVDQVLLVGTKDILETRQEELSFDTVYQADDSLEADSRVVEQEGSLGTKEVVWNKTKDELVRETVTLAPVNRLVRVGTKPVVTNRELDFQEIRQEDATLDKGQERIQTLGQKGRETTTVTYTLDERTGQVTANAPVVETVPAVDQVRLIGTKDILETRQEELSFDTVYQADDSLDANSRVVEQEGSLGTKEVVWNKTKDELVRETVTLAPVNRLVRVGT</sequence>
<dbReference type="Proteomes" id="UP000563349">
    <property type="component" value="Unassembled WGS sequence"/>
</dbReference>
<evidence type="ECO:0000256" key="1">
    <source>
        <dbReference type="ARBA" id="ARBA00022729"/>
    </source>
</evidence>
<evidence type="ECO:0000313" key="3">
    <source>
        <dbReference type="EMBL" id="NYS49851.1"/>
    </source>
</evidence>
<keyword evidence="1" id="KW-0732">Signal</keyword>
<dbReference type="EMBL" id="JACBYG010000176">
    <property type="protein sequence ID" value="NYS49851.1"/>
    <property type="molecule type" value="Genomic_DNA"/>
</dbReference>
<comment type="caution">
    <text evidence="3">The sequence shown here is derived from an EMBL/GenBank/DDBJ whole genome shotgun (WGS) entry which is preliminary data.</text>
</comment>
<accession>A0A7Z0RRA5</accession>
<feature type="domain" description="G5" evidence="2">
    <location>
        <begin position="185"/>
        <end position="256"/>
    </location>
</feature>
<dbReference type="InterPro" id="IPR011098">
    <property type="entry name" value="G5_dom"/>
</dbReference>
<gene>
    <name evidence="3" type="ORF">HZY93_07885</name>
</gene>
<evidence type="ECO:0000313" key="4">
    <source>
        <dbReference type="Proteomes" id="UP000563349"/>
    </source>
</evidence>
<dbReference type="AlphaFoldDB" id="A0A7Z0RRA5"/>
<dbReference type="PROSITE" id="PS51109">
    <property type="entry name" value="G5"/>
    <property type="match status" value="2"/>
</dbReference>
<dbReference type="Gene3D" id="2.20.230.10">
    <property type="entry name" value="Resuscitation-promoting factor rpfb"/>
    <property type="match status" value="4"/>
</dbReference>
<feature type="non-terminal residue" evidence="3">
    <location>
        <position position="256"/>
    </location>
</feature>
<protein>
    <submittedName>
        <fullName evidence="3">G5 domain-containing protein</fullName>
    </submittedName>
</protein>
<keyword evidence="4" id="KW-1185">Reference proteome</keyword>
<evidence type="ECO:0000259" key="2">
    <source>
        <dbReference type="PROSITE" id="PS51109"/>
    </source>
</evidence>
<name>A0A7Z0RRA5_9STRE</name>
<proteinExistence type="predicted"/>
<dbReference type="SMART" id="SM01208">
    <property type="entry name" value="G5"/>
    <property type="match status" value="3"/>
</dbReference>
<dbReference type="Pfam" id="PF07501">
    <property type="entry name" value="G5"/>
    <property type="match status" value="3"/>
</dbReference>
<feature type="domain" description="G5" evidence="2">
    <location>
        <begin position="110"/>
        <end position="190"/>
    </location>
</feature>
<organism evidence="3 4">
    <name type="scientific">Streptococcus danieliae</name>
    <dbReference type="NCBI Taxonomy" id="747656"/>
    <lineage>
        <taxon>Bacteria</taxon>
        <taxon>Bacillati</taxon>
        <taxon>Bacillota</taxon>
        <taxon>Bacilli</taxon>
        <taxon>Lactobacillales</taxon>
        <taxon>Streptococcaceae</taxon>
        <taxon>Streptococcus</taxon>
    </lineage>
</organism>
<reference evidence="3 4" key="1">
    <citation type="submission" date="2020-07" db="EMBL/GenBank/DDBJ databases">
        <title>MOT database genomes.</title>
        <authorList>
            <person name="Joseph S."/>
            <person name="Aduse-Opoku J."/>
            <person name="Hashim A."/>
            <person name="Wade W."/>
            <person name="Curtis M."/>
        </authorList>
    </citation>
    <scope>NUCLEOTIDE SEQUENCE [LARGE SCALE GENOMIC DNA]</scope>
    <source>
        <strain evidence="3 4">CCW311</strain>
    </source>
</reference>
<feature type="non-terminal residue" evidence="3">
    <location>
        <position position="1"/>
    </location>
</feature>
<dbReference type="RefSeq" id="WP_179924354.1">
    <property type="nucleotide sequence ID" value="NZ_JACBYG010000176.1"/>
</dbReference>